<dbReference type="EMBL" id="SNYW01000007">
    <property type="protein sequence ID" value="TDQ83382.1"/>
    <property type="molecule type" value="Genomic_DNA"/>
</dbReference>
<reference evidence="2 3" key="1">
    <citation type="submission" date="2019-03" db="EMBL/GenBank/DDBJ databases">
        <title>Genomic Encyclopedia of Type Strains, Phase III (KMG-III): the genomes of soil and plant-associated and newly described type strains.</title>
        <authorList>
            <person name="Whitman W."/>
        </authorList>
    </citation>
    <scope>NUCLEOTIDE SEQUENCE [LARGE SCALE GENOMIC DNA]</scope>
    <source>
        <strain evidence="2 3">CGMCC 1.7660</strain>
    </source>
</reference>
<feature type="signal peptide" evidence="1">
    <location>
        <begin position="1"/>
        <end position="28"/>
    </location>
</feature>
<evidence type="ECO:0008006" key="4">
    <source>
        <dbReference type="Google" id="ProtNLM"/>
    </source>
</evidence>
<sequence length="117" mass="12539">MSKSIVTRLAAAALVTGSVLGTAGLAAAQDMNAMYSQYHQAIRAAEVCRDMKLDPATWSKVSTYIDQKINYEIPAGQRLTLIEAAKTDTRVLVEKKGCDSEDVGALLGLYDSELASL</sequence>
<keyword evidence="1" id="KW-0732">Signal</keyword>
<proteinExistence type="predicted"/>
<gene>
    <name evidence="2" type="ORF">A8950_1668</name>
</gene>
<feature type="chain" id="PRO_5020226669" description="Acid stress chaperone HdeA" evidence="1">
    <location>
        <begin position="29"/>
        <end position="117"/>
    </location>
</feature>
<dbReference type="Proteomes" id="UP000295783">
    <property type="component" value="Unassembled WGS sequence"/>
</dbReference>
<comment type="caution">
    <text evidence="2">The sequence shown here is derived from an EMBL/GenBank/DDBJ whole genome shotgun (WGS) entry which is preliminary data.</text>
</comment>
<dbReference type="AlphaFoldDB" id="A0A4R6WWF3"/>
<keyword evidence="3" id="KW-1185">Reference proteome</keyword>
<dbReference type="OrthoDB" id="7362391at2"/>
<name>A0A4R6WWF3_9PROT</name>
<protein>
    <recommendedName>
        <fullName evidence="4">Acid stress chaperone HdeA</fullName>
    </recommendedName>
</protein>
<evidence type="ECO:0000313" key="3">
    <source>
        <dbReference type="Proteomes" id="UP000295783"/>
    </source>
</evidence>
<evidence type="ECO:0000256" key="1">
    <source>
        <dbReference type="SAM" id="SignalP"/>
    </source>
</evidence>
<evidence type="ECO:0000313" key="2">
    <source>
        <dbReference type="EMBL" id="TDQ83382.1"/>
    </source>
</evidence>
<organism evidence="2 3">
    <name type="scientific">Dongia mobilis</name>
    <dbReference type="NCBI Taxonomy" id="578943"/>
    <lineage>
        <taxon>Bacteria</taxon>
        <taxon>Pseudomonadati</taxon>
        <taxon>Pseudomonadota</taxon>
        <taxon>Alphaproteobacteria</taxon>
        <taxon>Rhodospirillales</taxon>
        <taxon>Dongiaceae</taxon>
        <taxon>Dongia</taxon>
    </lineage>
</organism>
<accession>A0A4R6WWF3</accession>
<dbReference type="RefSeq" id="WP_133613140.1">
    <property type="nucleotide sequence ID" value="NZ_SNYW01000007.1"/>
</dbReference>